<keyword evidence="1" id="KW-1133">Transmembrane helix</keyword>
<feature type="transmembrane region" description="Helical" evidence="1">
    <location>
        <begin position="94"/>
        <end position="114"/>
    </location>
</feature>
<feature type="transmembrane region" description="Helical" evidence="1">
    <location>
        <begin position="68"/>
        <end position="87"/>
    </location>
</feature>
<reference evidence="2" key="1">
    <citation type="submission" date="2018-05" db="EMBL/GenBank/DDBJ databases">
        <authorList>
            <person name="Lanie J.A."/>
            <person name="Ng W.-L."/>
            <person name="Kazmierczak K.M."/>
            <person name="Andrzejewski T.M."/>
            <person name="Davidsen T.M."/>
            <person name="Wayne K.J."/>
            <person name="Tettelin H."/>
            <person name="Glass J.I."/>
            <person name="Rusch D."/>
            <person name="Podicherti R."/>
            <person name="Tsui H.-C.T."/>
            <person name="Winkler M.E."/>
        </authorList>
    </citation>
    <scope>NUCLEOTIDE SEQUENCE</scope>
</reference>
<evidence type="ECO:0000256" key="1">
    <source>
        <dbReference type="SAM" id="Phobius"/>
    </source>
</evidence>
<feature type="transmembrane region" description="Helical" evidence="1">
    <location>
        <begin position="194"/>
        <end position="213"/>
    </location>
</feature>
<protein>
    <submittedName>
        <fullName evidence="2">Uncharacterized protein</fullName>
    </submittedName>
</protein>
<dbReference type="EMBL" id="UINC01043901">
    <property type="protein sequence ID" value="SVB48593.1"/>
    <property type="molecule type" value="Genomic_DNA"/>
</dbReference>
<feature type="transmembrane region" description="Helical" evidence="1">
    <location>
        <begin position="38"/>
        <end position="56"/>
    </location>
</feature>
<feature type="transmembrane region" description="Helical" evidence="1">
    <location>
        <begin position="6"/>
        <end position="26"/>
    </location>
</feature>
<gene>
    <name evidence="2" type="ORF">METZ01_LOCUS201447</name>
</gene>
<keyword evidence="1" id="KW-0812">Transmembrane</keyword>
<evidence type="ECO:0000313" key="2">
    <source>
        <dbReference type="EMBL" id="SVB48593.1"/>
    </source>
</evidence>
<keyword evidence="1" id="KW-0472">Membrane</keyword>
<proteinExistence type="predicted"/>
<feature type="transmembrane region" description="Helical" evidence="1">
    <location>
        <begin position="220"/>
        <end position="238"/>
    </location>
</feature>
<feature type="transmembrane region" description="Helical" evidence="1">
    <location>
        <begin position="163"/>
        <end position="182"/>
    </location>
</feature>
<organism evidence="2">
    <name type="scientific">marine metagenome</name>
    <dbReference type="NCBI Taxonomy" id="408172"/>
    <lineage>
        <taxon>unclassified sequences</taxon>
        <taxon>metagenomes</taxon>
        <taxon>ecological metagenomes</taxon>
    </lineage>
</organism>
<name>A0A382EF54_9ZZZZ</name>
<accession>A0A382EF54</accession>
<dbReference type="AlphaFoldDB" id="A0A382EF54"/>
<sequence length="239" mass="27466">MDLYILITILITAIVQSIFGTGVLLFGTPLLLILGYNFQYALIILLPTSILISFFQLKNNLNKIDIQFYKRLLLFSIPLIILFLYLTNLNSIKINLFVGIFLVVVAIKENILSINRLIKFLIKYESLYLMIMGMIHGITNLGGALLSAIVFSKNLSKDSKRTTIAICYLTFALFQIITLIVAFNNNSFLNIFNFVYWILGPVIFFIVEKYLYFRIDGGKYIKYSNFFLFILGLMLIIIN</sequence>
<feature type="transmembrane region" description="Helical" evidence="1">
    <location>
        <begin position="126"/>
        <end position="151"/>
    </location>
</feature>